<keyword evidence="8" id="KW-0238">DNA-binding</keyword>
<keyword evidence="3" id="KW-0479">Metal-binding</keyword>
<evidence type="ECO:0000313" key="13">
    <source>
        <dbReference type="EMBL" id="CAL4081230.1"/>
    </source>
</evidence>
<name>A0AAV2QD23_MEGNR</name>
<dbReference type="GO" id="GO:0005634">
    <property type="term" value="C:nucleus"/>
    <property type="evidence" value="ECO:0007669"/>
    <property type="project" value="TreeGrafter"/>
</dbReference>
<dbReference type="EMBL" id="CAXKWB010006068">
    <property type="protein sequence ID" value="CAL4081230.1"/>
    <property type="molecule type" value="Genomic_DNA"/>
</dbReference>
<dbReference type="InterPro" id="IPR013087">
    <property type="entry name" value="Znf_C2H2_type"/>
</dbReference>
<proteinExistence type="inferred from homology"/>
<dbReference type="Pfam" id="PF00096">
    <property type="entry name" value="zf-C2H2"/>
    <property type="match status" value="3"/>
</dbReference>
<keyword evidence="4" id="KW-0677">Repeat</keyword>
<sequence>MDPYQSFKAEMIDNDEMGKTGNVHEYHIDVKVEEHPIEVELKQDIELDSKVPYSDNSHNISCSTVKATGTIQTPSKCQTSVASSSQNLKGVSENKITEVGVCDKALSGNIRNISHPCSCSQCDKAFRYLGELMRRHGEDLPYQCSHCHKSFKYVYDLTHHIKNIHPDPGTPYQPSQCDKALSRNIGNAGGKPHTCSQCDKAFCNRGELNAHVKLSHNLLHCTQCSSTFHGYIALKQHMKVHHYETIVRPTGTIQTQSNCQKNVASSSQNLKGVSENKITEVGLGNKAFSGNIKNKPHQCTQCDKAFRFLGELNAHLRLFHYGTHICTQCCISFLDETALRKHKQMFKCKSSIASAPGIIQTPSKCKKIVVPGSQNIKGGAVENMVRDTPKQCRHCDKAFVHRPELDGNLKSSNYGSQYCTQCGITFLASIDPNKYMQMHKSKSSIATASGTIQTLSKRQKTEVSGSKNLRNMSLEKITDEDFICIQSYSFEENMSKELYKKLK</sequence>
<evidence type="ECO:0000256" key="3">
    <source>
        <dbReference type="ARBA" id="ARBA00022723"/>
    </source>
</evidence>
<evidence type="ECO:0000256" key="2">
    <source>
        <dbReference type="ARBA" id="ARBA00006991"/>
    </source>
</evidence>
<dbReference type="PANTHER" id="PTHR24393">
    <property type="entry name" value="ZINC FINGER PROTEIN"/>
    <property type="match status" value="1"/>
</dbReference>
<comment type="similarity">
    <text evidence="2">Belongs to the krueppel C2H2-type zinc-finger protein family.</text>
</comment>
<keyword evidence="5 11" id="KW-0863">Zinc-finger</keyword>
<comment type="caution">
    <text evidence="13">The sequence shown here is derived from an EMBL/GenBank/DDBJ whole genome shotgun (WGS) entry which is preliminary data.</text>
</comment>
<dbReference type="GO" id="GO:0001228">
    <property type="term" value="F:DNA-binding transcription activator activity, RNA polymerase II-specific"/>
    <property type="evidence" value="ECO:0007669"/>
    <property type="project" value="TreeGrafter"/>
</dbReference>
<evidence type="ECO:0000256" key="11">
    <source>
        <dbReference type="PROSITE-ProRule" id="PRU00042"/>
    </source>
</evidence>
<evidence type="ECO:0000256" key="4">
    <source>
        <dbReference type="ARBA" id="ARBA00022737"/>
    </source>
</evidence>
<dbReference type="PROSITE" id="PS50157">
    <property type="entry name" value="ZINC_FINGER_C2H2_2"/>
    <property type="match status" value="4"/>
</dbReference>
<keyword evidence="14" id="KW-1185">Reference proteome</keyword>
<feature type="domain" description="C2H2-type" evidence="12">
    <location>
        <begin position="142"/>
        <end position="170"/>
    </location>
</feature>
<keyword evidence="6" id="KW-0862">Zinc</keyword>
<evidence type="ECO:0000259" key="12">
    <source>
        <dbReference type="PROSITE" id="PS50157"/>
    </source>
</evidence>
<keyword evidence="9" id="KW-0804">Transcription</keyword>
<dbReference type="InterPro" id="IPR036236">
    <property type="entry name" value="Znf_C2H2_sf"/>
</dbReference>
<dbReference type="Proteomes" id="UP001497623">
    <property type="component" value="Unassembled WGS sequence"/>
</dbReference>
<organism evidence="13 14">
    <name type="scientific">Meganyctiphanes norvegica</name>
    <name type="common">Northern krill</name>
    <name type="synonym">Thysanopoda norvegica</name>
    <dbReference type="NCBI Taxonomy" id="48144"/>
    <lineage>
        <taxon>Eukaryota</taxon>
        <taxon>Metazoa</taxon>
        <taxon>Ecdysozoa</taxon>
        <taxon>Arthropoda</taxon>
        <taxon>Crustacea</taxon>
        <taxon>Multicrustacea</taxon>
        <taxon>Malacostraca</taxon>
        <taxon>Eumalacostraca</taxon>
        <taxon>Eucarida</taxon>
        <taxon>Euphausiacea</taxon>
        <taxon>Euphausiidae</taxon>
        <taxon>Meganyctiphanes</taxon>
    </lineage>
</organism>
<feature type="domain" description="C2H2-type" evidence="12">
    <location>
        <begin position="193"/>
        <end position="216"/>
    </location>
</feature>
<feature type="domain" description="C2H2-type" evidence="12">
    <location>
        <begin position="297"/>
        <end position="325"/>
    </location>
</feature>
<evidence type="ECO:0000256" key="6">
    <source>
        <dbReference type="ARBA" id="ARBA00022833"/>
    </source>
</evidence>
<dbReference type="SMART" id="SM00355">
    <property type="entry name" value="ZnF_C2H2"/>
    <property type="match status" value="6"/>
</dbReference>
<keyword evidence="7" id="KW-0805">Transcription regulation</keyword>
<dbReference type="FunFam" id="3.30.160.60:FF:000100">
    <property type="entry name" value="Zinc finger 45-like"/>
    <property type="match status" value="2"/>
</dbReference>
<evidence type="ECO:0000256" key="8">
    <source>
        <dbReference type="ARBA" id="ARBA00023125"/>
    </source>
</evidence>
<dbReference type="AlphaFoldDB" id="A0AAV2QD23"/>
<gene>
    <name evidence="13" type="ORF">MNOR_LOCUS11510</name>
</gene>
<dbReference type="GO" id="GO:0008270">
    <property type="term" value="F:zinc ion binding"/>
    <property type="evidence" value="ECO:0007669"/>
    <property type="project" value="UniProtKB-KW"/>
</dbReference>
<reference evidence="13 14" key="1">
    <citation type="submission" date="2024-05" db="EMBL/GenBank/DDBJ databases">
        <authorList>
            <person name="Wallberg A."/>
        </authorList>
    </citation>
    <scope>NUCLEOTIDE SEQUENCE [LARGE SCALE GENOMIC DNA]</scope>
</reference>
<feature type="domain" description="C2H2-type" evidence="12">
    <location>
        <begin position="219"/>
        <end position="246"/>
    </location>
</feature>
<accession>A0AAV2QD23</accession>
<comment type="subcellular location">
    <subcellularLocation>
        <location evidence="1">Nucleus</location>
    </subcellularLocation>
</comment>
<dbReference type="GO" id="GO:0000978">
    <property type="term" value="F:RNA polymerase II cis-regulatory region sequence-specific DNA binding"/>
    <property type="evidence" value="ECO:0007669"/>
    <property type="project" value="TreeGrafter"/>
</dbReference>
<dbReference type="SUPFAM" id="SSF57667">
    <property type="entry name" value="beta-beta-alpha zinc fingers"/>
    <property type="match status" value="3"/>
</dbReference>
<dbReference type="Gene3D" id="3.30.160.60">
    <property type="entry name" value="Classic Zinc Finger"/>
    <property type="match status" value="3"/>
</dbReference>
<dbReference type="PROSITE" id="PS00028">
    <property type="entry name" value="ZINC_FINGER_C2H2_1"/>
    <property type="match status" value="4"/>
</dbReference>
<dbReference type="PANTHER" id="PTHR24393:SF15">
    <property type="entry name" value="IP01243P-RELATED"/>
    <property type="match status" value="1"/>
</dbReference>
<evidence type="ECO:0000256" key="1">
    <source>
        <dbReference type="ARBA" id="ARBA00004123"/>
    </source>
</evidence>
<evidence type="ECO:0000256" key="9">
    <source>
        <dbReference type="ARBA" id="ARBA00023163"/>
    </source>
</evidence>
<protein>
    <recommendedName>
        <fullName evidence="12">C2H2-type domain-containing protein</fullName>
    </recommendedName>
</protein>
<evidence type="ECO:0000256" key="10">
    <source>
        <dbReference type="ARBA" id="ARBA00023242"/>
    </source>
</evidence>
<keyword evidence="10" id="KW-0539">Nucleus</keyword>
<evidence type="ECO:0000256" key="5">
    <source>
        <dbReference type="ARBA" id="ARBA00022771"/>
    </source>
</evidence>
<evidence type="ECO:0000256" key="7">
    <source>
        <dbReference type="ARBA" id="ARBA00023015"/>
    </source>
</evidence>
<evidence type="ECO:0000313" key="14">
    <source>
        <dbReference type="Proteomes" id="UP001497623"/>
    </source>
</evidence>